<reference evidence="2 3" key="1">
    <citation type="submission" date="2021-03" db="EMBL/GenBank/DDBJ databases">
        <authorList>
            <person name="Kim M.K."/>
        </authorList>
    </citation>
    <scope>NUCLEOTIDE SEQUENCE [LARGE SCALE GENOMIC DNA]</scope>
    <source>
        <strain evidence="2 3">BT442</strain>
    </source>
</reference>
<organism evidence="2 3">
    <name type="scientific">Hymenobacter negativus</name>
    <dbReference type="NCBI Taxonomy" id="2795026"/>
    <lineage>
        <taxon>Bacteria</taxon>
        <taxon>Pseudomonadati</taxon>
        <taxon>Bacteroidota</taxon>
        <taxon>Cytophagia</taxon>
        <taxon>Cytophagales</taxon>
        <taxon>Hymenobacteraceae</taxon>
        <taxon>Hymenobacter</taxon>
    </lineage>
</organism>
<sequence length="381" mass="41128">MKNKARISSSILVFLFLLAQSVAAQKPRQLVKNTKQLVCQYRDGATAESAMTACQHHVKVHREGYVVVKAELRNDGQVICTCQDPENKEAYDLVEASMVGEITCPPHSSEASTGTEFRWQESMCECDQDYVAQGNKCVPAKEAQAANKSRAKPAAAKGRTTTTKPKDVPCQCPAGANLSLEARLTQLVKITPEFYLPSASAPNAYQEVKIKKVSALLKAGQVLVVTPASLPGLAGYIAQHKDAKRDQDNAAMGTISEQAAQLFLRSMGCDSVFEGKVNSSDNGFDILTFSPCVAAPAKIRIVESKQVDRRGDIALSATNRGVQMSDAWEAANIGDLSRAPAAVNPAGSRVGRAMQKNHLLIEKYVSAIYDGNLILLRLANF</sequence>
<feature type="signal peptide" evidence="1">
    <location>
        <begin position="1"/>
        <end position="24"/>
    </location>
</feature>
<name>A0ABS3QNT6_9BACT</name>
<dbReference type="RefSeq" id="WP_208178682.1">
    <property type="nucleotide sequence ID" value="NZ_JAGETZ010000023.1"/>
</dbReference>
<evidence type="ECO:0000313" key="2">
    <source>
        <dbReference type="EMBL" id="MBO2012942.1"/>
    </source>
</evidence>
<keyword evidence="3" id="KW-1185">Reference proteome</keyword>
<keyword evidence="1" id="KW-0732">Signal</keyword>
<comment type="caution">
    <text evidence="2">The sequence shown here is derived from an EMBL/GenBank/DDBJ whole genome shotgun (WGS) entry which is preliminary data.</text>
</comment>
<evidence type="ECO:0008006" key="4">
    <source>
        <dbReference type="Google" id="ProtNLM"/>
    </source>
</evidence>
<accession>A0ABS3QNT6</accession>
<feature type="chain" id="PRO_5046110456" description="Restriction endonuclease type IV Mrr domain-containing protein" evidence="1">
    <location>
        <begin position="25"/>
        <end position="381"/>
    </location>
</feature>
<evidence type="ECO:0000256" key="1">
    <source>
        <dbReference type="SAM" id="SignalP"/>
    </source>
</evidence>
<dbReference type="EMBL" id="JAGETZ010000023">
    <property type="protein sequence ID" value="MBO2012942.1"/>
    <property type="molecule type" value="Genomic_DNA"/>
</dbReference>
<proteinExistence type="predicted"/>
<protein>
    <recommendedName>
        <fullName evidence="4">Restriction endonuclease type IV Mrr domain-containing protein</fullName>
    </recommendedName>
</protein>
<gene>
    <name evidence="2" type="ORF">J4E00_28020</name>
</gene>
<evidence type="ECO:0000313" key="3">
    <source>
        <dbReference type="Proteomes" id="UP000664369"/>
    </source>
</evidence>
<dbReference type="Proteomes" id="UP000664369">
    <property type="component" value="Unassembled WGS sequence"/>
</dbReference>